<gene>
    <name evidence="4" type="ORF">GM418_11020</name>
</gene>
<dbReference type="Gene3D" id="1.10.260.40">
    <property type="entry name" value="lambda repressor-like DNA-binding domains"/>
    <property type="match status" value="1"/>
</dbReference>
<dbReference type="GO" id="GO:0005829">
    <property type="term" value="C:cytosol"/>
    <property type="evidence" value="ECO:0007669"/>
    <property type="project" value="TreeGrafter"/>
</dbReference>
<protein>
    <submittedName>
        <fullName evidence="4">Helix-turn-helix domain-containing protein</fullName>
    </submittedName>
</protein>
<keyword evidence="2" id="KW-0175">Coiled coil</keyword>
<dbReference type="GO" id="GO:0003700">
    <property type="term" value="F:DNA-binding transcription factor activity"/>
    <property type="evidence" value="ECO:0007669"/>
    <property type="project" value="TreeGrafter"/>
</dbReference>
<dbReference type="AlphaFoldDB" id="A0A6I6JNZ3"/>
<evidence type="ECO:0000313" key="4">
    <source>
        <dbReference type="EMBL" id="QGY44171.1"/>
    </source>
</evidence>
<dbReference type="Proteomes" id="UP000428260">
    <property type="component" value="Chromosome"/>
</dbReference>
<dbReference type="RefSeq" id="WP_158866008.1">
    <property type="nucleotide sequence ID" value="NZ_CP046401.1"/>
</dbReference>
<keyword evidence="1" id="KW-0238">DNA-binding</keyword>
<dbReference type="SUPFAM" id="SSF47413">
    <property type="entry name" value="lambda repressor-like DNA-binding domains"/>
    <property type="match status" value="1"/>
</dbReference>
<name>A0A6I6JNZ3_9BACT</name>
<dbReference type="InterPro" id="IPR001387">
    <property type="entry name" value="Cro/C1-type_HTH"/>
</dbReference>
<dbReference type="EMBL" id="CP046401">
    <property type="protein sequence ID" value="QGY44171.1"/>
    <property type="molecule type" value="Genomic_DNA"/>
</dbReference>
<dbReference type="KEGG" id="mcos:GM418_11020"/>
<dbReference type="PANTHER" id="PTHR46797:SF1">
    <property type="entry name" value="METHYLPHOSPHONATE SYNTHASE"/>
    <property type="match status" value="1"/>
</dbReference>
<feature type="domain" description="HTH cro/C1-type" evidence="3">
    <location>
        <begin position="8"/>
        <end position="63"/>
    </location>
</feature>
<dbReference type="GO" id="GO:0003677">
    <property type="term" value="F:DNA binding"/>
    <property type="evidence" value="ECO:0007669"/>
    <property type="project" value="UniProtKB-KW"/>
</dbReference>
<keyword evidence="5" id="KW-1185">Reference proteome</keyword>
<evidence type="ECO:0000256" key="2">
    <source>
        <dbReference type="SAM" id="Coils"/>
    </source>
</evidence>
<evidence type="ECO:0000256" key="1">
    <source>
        <dbReference type="ARBA" id="ARBA00023125"/>
    </source>
</evidence>
<proteinExistence type="predicted"/>
<dbReference type="PROSITE" id="PS50943">
    <property type="entry name" value="HTH_CROC1"/>
    <property type="match status" value="1"/>
</dbReference>
<evidence type="ECO:0000259" key="3">
    <source>
        <dbReference type="PROSITE" id="PS50943"/>
    </source>
</evidence>
<accession>A0A6I6JNZ3</accession>
<feature type="coiled-coil region" evidence="2">
    <location>
        <begin position="66"/>
        <end position="107"/>
    </location>
</feature>
<sequence>MKPIGEKIKELRKSKGINQISVAEACGIKQSSYANIENGKTQAISIEVGKGIAKALSIPFDELFEIEYSNDTIIKLENQLKEEEEKVKKLEERINEKNIIIESFRKEILQYKAKWLWPKLIENLSIIGRSEMKLNGVNSEKQIEELEEIINYNIGQFKDKISVVLDSGIVDRYNLMDHILLNSPILQNIIREKTKSKTEFISYFTKYINRFIEIKEYEVEKFILTHKFINW</sequence>
<dbReference type="SMART" id="SM00530">
    <property type="entry name" value="HTH_XRE"/>
    <property type="match status" value="1"/>
</dbReference>
<reference evidence="4 5" key="1">
    <citation type="submission" date="2019-11" db="EMBL/GenBank/DDBJ databases">
        <authorList>
            <person name="Zheng R.K."/>
            <person name="Sun C.M."/>
        </authorList>
    </citation>
    <scope>NUCLEOTIDE SEQUENCE [LARGE SCALE GENOMIC DNA]</scope>
    <source>
        <strain evidence="4 5">WC007</strain>
    </source>
</reference>
<dbReference type="InterPro" id="IPR010982">
    <property type="entry name" value="Lambda_DNA-bd_dom_sf"/>
</dbReference>
<dbReference type="PANTHER" id="PTHR46797">
    <property type="entry name" value="HTH-TYPE TRANSCRIPTIONAL REGULATOR"/>
    <property type="match status" value="1"/>
</dbReference>
<organism evidence="4 5">
    <name type="scientific">Maribellus comscasis</name>
    <dbReference type="NCBI Taxonomy" id="2681766"/>
    <lineage>
        <taxon>Bacteria</taxon>
        <taxon>Pseudomonadati</taxon>
        <taxon>Bacteroidota</taxon>
        <taxon>Bacteroidia</taxon>
        <taxon>Marinilabiliales</taxon>
        <taxon>Prolixibacteraceae</taxon>
        <taxon>Maribellus</taxon>
    </lineage>
</organism>
<dbReference type="InterPro" id="IPR050807">
    <property type="entry name" value="TransReg_Diox_bact_type"/>
</dbReference>
<evidence type="ECO:0000313" key="5">
    <source>
        <dbReference type="Proteomes" id="UP000428260"/>
    </source>
</evidence>
<dbReference type="Pfam" id="PF01381">
    <property type="entry name" value="HTH_3"/>
    <property type="match status" value="1"/>
</dbReference>
<dbReference type="CDD" id="cd00093">
    <property type="entry name" value="HTH_XRE"/>
    <property type="match status" value="1"/>
</dbReference>